<feature type="transmembrane region" description="Helical" evidence="2">
    <location>
        <begin position="12"/>
        <end position="33"/>
    </location>
</feature>
<name>A0A2K4ZDE0_9FIRM</name>
<feature type="transmembrane region" description="Helical" evidence="2">
    <location>
        <begin position="769"/>
        <end position="789"/>
    </location>
</feature>
<dbReference type="Pfam" id="PF00873">
    <property type="entry name" value="ACR_tran"/>
    <property type="match status" value="2"/>
</dbReference>
<keyword evidence="2" id="KW-0812">Transmembrane</keyword>
<dbReference type="PANTHER" id="PTHR32063:SF0">
    <property type="entry name" value="SWARMING MOTILITY PROTEIN SWRC"/>
    <property type="match status" value="1"/>
</dbReference>
<dbReference type="PANTHER" id="PTHR32063">
    <property type="match status" value="1"/>
</dbReference>
<feature type="coiled-coil region" evidence="1">
    <location>
        <begin position="554"/>
        <end position="595"/>
    </location>
</feature>
<dbReference type="SUPFAM" id="SSF82714">
    <property type="entry name" value="Multidrug efflux transporter AcrB TolC docking domain, DN and DC subdomains"/>
    <property type="match status" value="2"/>
</dbReference>
<protein>
    <submittedName>
        <fullName evidence="3">Swarming motility protein SwrC</fullName>
    </submittedName>
</protein>
<dbReference type="Gene3D" id="3.30.2090.10">
    <property type="entry name" value="Multidrug efflux transporter AcrB TolC docking domain, DN and DC subdomains"/>
    <property type="match status" value="2"/>
</dbReference>
<gene>
    <name evidence="3" type="primary">swrC</name>
    <name evidence="3" type="ORF">AMURIS_01198</name>
</gene>
<feature type="transmembrane region" description="Helical" evidence="2">
    <location>
        <begin position="930"/>
        <end position="948"/>
    </location>
</feature>
<dbReference type="InterPro" id="IPR001036">
    <property type="entry name" value="Acrflvin-R"/>
</dbReference>
<sequence>MISRFSVKKPYTVLVGVVLAIILGIVSFTRMTADLLPNISLPYVIVMTTYPGANPETVESVVTQPVEAAMATVSNIESISSVSNESYSMVILEFAQTADMNAVSLEIRENLDQIKSYWDDSVGNPIIMKLNPDMLPVMIAAVGVEGMDNAQISTYVQESVMPELESLEGVASVSATGLLEESVNVIIRQDKVDAVNGKVYAAIDEKMREAEEELADGRKELEDGKKELADGKKELLDGRKELADGKKELEDGRKELEDGRQELENQQEAINNQLAVQKNSLLSAKAQLEEIQTNLATAKQLNDGIGQMASAVEQFGVIEKEKGSLEVLRDGEYLTRYTTYMTEWADALGRAMALLEAGGSFATPEGVAIIGDFGRACDNIDKLQAEFRGNTALPLISGVSEQLAGILAAEEALPRWYPVIDFSNGIPDQSVIPDEEAITQLTTVVGTALGAAKEAAGSMLELLEQNGDILVKYEDMKSALAALTSGLGYDGYVAMVNEMLQKQNITDLAQAINDINSGLIAIEKGQMAAAIEFANGKATISMGEYQLEVAESQLKTGEEQIKSGLEQMEDAEEQLKDAEKQLEEGEKQLADAKAEAYEQADMTKILTVDTIKNLLTAQNFSMPAGYVTEEGISYMVRVGDKPSTVEELQALPLMDLHMDGVPVITLGDVADVFYTDNSAEIYTNVDGSAGVMLSIQKQTGYSTGEVSDSLGERFGELMEENPDLSLIKLMDQGIYIDLVMDSILNNILVGGALAILILLVFLKDLRPTLVVAFSIPVSLVTAIVCMYFSGVTLNIISLSGLALGIGMLVDNSIVVIENIYRLRSEGSSVREAAMEGAREVAGAITASTLTTVCVFLPIVFTEGITRQLFVDMGLTIAYSLFASLAIALTVVPAMSSKMLVRTREQKSGRLFEGMTKGYERLLELSLKGKPLVLILVLGLFLGSIALAFTNGTAFMSDMDSTQLTVNVALPDDATLEETGEISDKVVEAILSIEDVENVGAMSSSSAMSVMGGGGSGSSNLATIYVVTREDKKRSNEEIARMIREKTADLEAEITIDTSSMDMSAMGGSGISIQVRGRDLDTLRSIAEEVAAVVESVEGTADVSDGLEDADEELRIIIDRDEAVHYGLTVAQVYTQIYARLAEAGSATTLVAADKDYNVYVMNGGDLELTRELVKDLEIEGTDEEGEKVKVPLSELASFKTTEAFVSISRADQTRYVSVSAAIAEGYNVGLVSGDVEEKLAGYELPAGYRLVFSGENETIVDAMEQVMLMMILAILFMYLIMVAQFQSLKSPFIIMFTIPLAFTGGFLGLYVTGSEVSVIAMIGFVMLAGIIVNNGIVIIDYMNQLRESGIEKRQAILTAGRTRLRPVLMTALTTILALSTMVFSSDMGAEMARPMAVVTIGGLLYGTLLTLIVIPCIYDLFNRDKKKGSAELAEPEL</sequence>
<keyword evidence="2" id="KW-1133">Transmembrane helix</keyword>
<keyword evidence="1" id="KW-0175">Coiled coil</keyword>
<evidence type="ECO:0000313" key="4">
    <source>
        <dbReference type="Proteomes" id="UP000236311"/>
    </source>
</evidence>
<feature type="transmembrane region" description="Helical" evidence="2">
    <location>
        <begin position="872"/>
        <end position="894"/>
    </location>
</feature>
<reference evidence="3 4" key="1">
    <citation type="submission" date="2018-01" db="EMBL/GenBank/DDBJ databases">
        <authorList>
            <person name="Gaut B.S."/>
            <person name="Morton B.R."/>
            <person name="Clegg M.T."/>
            <person name="Duvall M.R."/>
        </authorList>
    </citation>
    <scope>NUCLEOTIDE SEQUENCE [LARGE SCALE GENOMIC DNA]</scope>
    <source>
        <strain evidence="3">GP69</strain>
    </source>
</reference>
<organism evidence="3 4">
    <name type="scientific">Acetatifactor muris</name>
    <dbReference type="NCBI Taxonomy" id="879566"/>
    <lineage>
        <taxon>Bacteria</taxon>
        <taxon>Bacillati</taxon>
        <taxon>Bacillota</taxon>
        <taxon>Clostridia</taxon>
        <taxon>Lachnospirales</taxon>
        <taxon>Lachnospiraceae</taxon>
        <taxon>Acetatifactor</taxon>
    </lineage>
</organism>
<dbReference type="Gene3D" id="1.20.1640.10">
    <property type="entry name" value="Multidrug efflux transporter AcrB transmembrane domain"/>
    <property type="match status" value="2"/>
</dbReference>
<dbReference type="SUPFAM" id="SSF82693">
    <property type="entry name" value="Multidrug efflux transporter AcrB pore domain, PN1, PN2, PC1 and PC2 subdomains"/>
    <property type="match status" value="3"/>
</dbReference>
<dbReference type="Gene3D" id="3.30.70.1440">
    <property type="entry name" value="Multidrug efflux transporter AcrB pore domain"/>
    <property type="match status" value="1"/>
</dbReference>
<dbReference type="RefSeq" id="WP_103238578.1">
    <property type="nucleotide sequence ID" value="NZ_JANJZD010000005.1"/>
</dbReference>
<evidence type="ECO:0000313" key="3">
    <source>
        <dbReference type="EMBL" id="SOY28489.1"/>
    </source>
</evidence>
<dbReference type="Gene3D" id="3.30.70.1430">
    <property type="entry name" value="Multidrug efflux transporter AcrB pore domain"/>
    <property type="match status" value="2"/>
</dbReference>
<proteinExistence type="predicted"/>
<dbReference type="Proteomes" id="UP000236311">
    <property type="component" value="Unassembled WGS sequence"/>
</dbReference>
<feature type="transmembrane region" description="Helical" evidence="2">
    <location>
        <begin position="1292"/>
        <end position="1312"/>
    </location>
</feature>
<dbReference type="PRINTS" id="PR00702">
    <property type="entry name" value="ACRIFLAVINRP"/>
</dbReference>
<dbReference type="SUPFAM" id="SSF82866">
    <property type="entry name" value="Multidrug efflux transporter AcrB transmembrane domain"/>
    <property type="match status" value="2"/>
</dbReference>
<feature type="transmembrane region" description="Helical" evidence="2">
    <location>
        <begin position="840"/>
        <end position="860"/>
    </location>
</feature>
<feature type="transmembrane region" description="Helical" evidence="2">
    <location>
        <begin position="743"/>
        <end position="762"/>
    </location>
</feature>
<keyword evidence="2" id="KW-0472">Membrane</keyword>
<feature type="transmembrane region" description="Helical" evidence="2">
    <location>
        <begin position="1266"/>
        <end position="1285"/>
    </location>
</feature>
<dbReference type="OrthoDB" id="9757876at2"/>
<dbReference type="GO" id="GO:0005886">
    <property type="term" value="C:plasma membrane"/>
    <property type="evidence" value="ECO:0007669"/>
    <property type="project" value="TreeGrafter"/>
</dbReference>
<dbReference type="EMBL" id="OFSM01000005">
    <property type="protein sequence ID" value="SOY28489.1"/>
    <property type="molecule type" value="Genomic_DNA"/>
</dbReference>
<evidence type="ECO:0000256" key="1">
    <source>
        <dbReference type="SAM" id="Coils"/>
    </source>
</evidence>
<feature type="transmembrane region" description="Helical" evidence="2">
    <location>
        <begin position="1364"/>
        <end position="1383"/>
    </location>
</feature>
<dbReference type="InterPro" id="IPR027463">
    <property type="entry name" value="AcrB_DN_DC_subdom"/>
</dbReference>
<feature type="transmembrane region" description="Helical" evidence="2">
    <location>
        <begin position="1395"/>
        <end position="1418"/>
    </location>
</feature>
<evidence type="ECO:0000256" key="2">
    <source>
        <dbReference type="SAM" id="Phobius"/>
    </source>
</evidence>
<feature type="coiled-coil region" evidence="1">
    <location>
        <begin position="200"/>
        <end position="301"/>
    </location>
</feature>
<keyword evidence="4" id="KW-1185">Reference proteome</keyword>
<dbReference type="GO" id="GO:0042910">
    <property type="term" value="F:xenobiotic transmembrane transporter activity"/>
    <property type="evidence" value="ECO:0007669"/>
    <property type="project" value="TreeGrafter"/>
</dbReference>
<feature type="transmembrane region" description="Helical" evidence="2">
    <location>
        <begin position="795"/>
        <end position="820"/>
    </location>
</feature>
<feature type="transmembrane region" description="Helical" evidence="2">
    <location>
        <begin position="1318"/>
        <end position="1343"/>
    </location>
</feature>
<accession>A0A2K4ZDE0</accession>
<dbReference type="Gene3D" id="3.30.70.1320">
    <property type="entry name" value="Multidrug efflux transporter AcrB pore domain like"/>
    <property type="match status" value="1"/>
</dbReference>